<dbReference type="InterPro" id="IPR050811">
    <property type="entry name" value="Phosphate_ABC_transporter"/>
</dbReference>
<dbReference type="EMBL" id="CP063145">
    <property type="protein sequence ID" value="QOR74709.1"/>
    <property type="molecule type" value="Genomic_DNA"/>
</dbReference>
<dbReference type="Proteomes" id="UP000593605">
    <property type="component" value="Chromosome"/>
</dbReference>
<evidence type="ECO:0000313" key="3">
    <source>
        <dbReference type="EMBL" id="QOR74709.1"/>
    </source>
</evidence>
<keyword evidence="1" id="KW-0732">Signal</keyword>
<feature type="domain" description="PBP" evidence="2">
    <location>
        <begin position="31"/>
        <end position="264"/>
    </location>
</feature>
<proteinExistence type="predicted"/>
<dbReference type="Gene3D" id="3.40.190.10">
    <property type="entry name" value="Periplasmic binding protein-like II"/>
    <property type="match status" value="2"/>
</dbReference>
<dbReference type="InterPro" id="IPR024370">
    <property type="entry name" value="PBP_domain"/>
</dbReference>
<dbReference type="AlphaFoldDB" id="A0A7M1T4H7"/>
<dbReference type="PROSITE" id="PS51257">
    <property type="entry name" value="PROKAR_LIPOPROTEIN"/>
    <property type="match status" value="1"/>
</dbReference>
<evidence type="ECO:0000256" key="1">
    <source>
        <dbReference type="ARBA" id="ARBA00022729"/>
    </source>
</evidence>
<reference evidence="3 4" key="1">
    <citation type="submission" date="2020-10" db="EMBL/GenBank/DDBJ databases">
        <title>Complete genome of Cruoricapor ignavus strain M1214 isolated from the blood culture of a febrile patient.</title>
        <authorList>
            <person name="Guglielmino C.J.D."/>
        </authorList>
    </citation>
    <scope>NUCLEOTIDE SEQUENCE [LARGE SCALE GENOMIC DNA]</scope>
    <source>
        <strain evidence="3 4">M1214</strain>
    </source>
</reference>
<gene>
    <name evidence="3" type="ORF">IMZ16_04590</name>
</gene>
<dbReference type="PANTHER" id="PTHR30570:SF1">
    <property type="entry name" value="PHOSPHATE-BINDING PROTEIN PSTS"/>
    <property type="match status" value="1"/>
</dbReference>
<organism evidence="3 4">
    <name type="scientific">Cruoricaptor ignavus</name>
    <dbReference type="NCBI Taxonomy" id="1118202"/>
    <lineage>
        <taxon>Bacteria</taxon>
        <taxon>Pseudomonadati</taxon>
        <taxon>Bacteroidota</taxon>
        <taxon>Flavobacteriia</taxon>
        <taxon>Flavobacteriales</taxon>
        <taxon>Weeksellaceae</taxon>
        <taxon>Cruoricaptor</taxon>
    </lineage>
</organism>
<dbReference type="KEGG" id="civ:IMZ16_04590"/>
<name>A0A7M1T4H7_9FLAO</name>
<sequence>MGKFRSFFYVIFPLLFLSACKKKKEDAETYYRGNLTVYTDESFVSVVQALADAYAIAYPEAKISVETEKEDLSFLRLLKKEARLIVLSRSLTEKEQEEYKRITGLKFTPAPFAADALVFIVPKNDSRDSVSVSEIDKLLSSDEKPIIFDGANASNLNFIAQRLGKKANSLKYSVLPGNKEILMNISKFPGKIGAVSLNSLSRQYDPKTNELMSGIKILKVYDGKDSYLPDMQSLRSMEYPFTRVVYFLENEGSFLLANGFVRFSCTHVGQKVVQKEGLQPYNLYKREVQMR</sequence>
<dbReference type="RefSeq" id="WP_193440678.1">
    <property type="nucleotide sequence ID" value="NZ_CP063145.1"/>
</dbReference>
<evidence type="ECO:0000313" key="4">
    <source>
        <dbReference type="Proteomes" id="UP000593605"/>
    </source>
</evidence>
<dbReference type="Pfam" id="PF12849">
    <property type="entry name" value="PBP_like_2"/>
    <property type="match status" value="1"/>
</dbReference>
<dbReference type="SUPFAM" id="SSF53850">
    <property type="entry name" value="Periplasmic binding protein-like II"/>
    <property type="match status" value="1"/>
</dbReference>
<dbReference type="PANTHER" id="PTHR30570">
    <property type="entry name" value="PERIPLASMIC PHOSPHATE BINDING COMPONENT OF PHOSPHATE ABC TRANSPORTER"/>
    <property type="match status" value="1"/>
</dbReference>
<accession>A0A7M1T4H7</accession>
<protein>
    <submittedName>
        <fullName evidence="3">Substrate-binding domain-containing protein</fullName>
    </submittedName>
</protein>
<evidence type="ECO:0000259" key="2">
    <source>
        <dbReference type="Pfam" id="PF12849"/>
    </source>
</evidence>